<evidence type="ECO:0000313" key="3">
    <source>
        <dbReference type="EMBL" id="EHO61961.1"/>
    </source>
</evidence>
<dbReference type="OrthoDB" id="1630385at2"/>
<keyword evidence="2" id="KW-0812">Transmembrane</keyword>
<evidence type="ECO:0000256" key="2">
    <source>
        <dbReference type="SAM" id="Phobius"/>
    </source>
</evidence>
<organism evidence="3 4">
    <name type="scientific">Dialister succinatiphilus YIT 11850</name>
    <dbReference type="NCBI Taxonomy" id="742743"/>
    <lineage>
        <taxon>Bacteria</taxon>
        <taxon>Bacillati</taxon>
        <taxon>Bacillota</taxon>
        <taxon>Negativicutes</taxon>
        <taxon>Veillonellales</taxon>
        <taxon>Veillonellaceae</taxon>
        <taxon>Dialister</taxon>
    </lineage>
</organism>
<dbReference type="EMBL" id="ADLT01000085">
    <property type="protein sequence ID" value="EHO61961.1"/>
    <property type="molecule type" value="Genomic_DNA"/>
</dbReference>
<dbReference type="RefSeq" id="WP_008860610.1">
    <property type="nucleotide sequence ID" value="NZ_JH591191.1"/>
</dbReference>
<keyword evidence="2" id="KW-0472">Membrane</keyword>
<evidence type="ECO:0000313" key="4">
    <source>
        <dbReference type="Proteomes" id="UP000003277"/>
    </source>
</evidence>
<name>H1D3D1_9FIRM</name>
<dbReference type="Proteomes" id="UP000003277">
    <property type="component" value="Unassembled WGS sequence"/>
</dbReference>
<dbReference type="AlphaFoldDB" id="H1D3D1"/>
<feature type="transmembrane region" description="Helical" evidence="2">
    <location>
        <begin position="21"/>
        <end position="43"/>
    </location>
</feature>
<keyword evidence="4" id="KW-1185">Reference proteome</keyword>
<gene>
    <name evidence="3" type="ORF">HMPREF9453_02119</name>
</gene>
<dbReference type="PATRIC" id="fig|742743.3.peg.2132"/>
<feature type="compositionally biased region" description="Basic and acidic residues" evidence="1">
    <location>
        <begin position="217"/>
        <end position="235"/>
    </location>
</feature>
<comment type="caution">
    <text evidence="3">The sequence shown here is derived from an EMBL/GenBank/DDBJ whole genome shotgun (WGS) entry which is preliminary data.</text>
</comment>
<feature type="compositionally biased region" description="Basic and acidic residues" evidence="1">
    <location>
        <begin position="242"/>
        <end position="258"/>
    </location>
</feature>
<evidence type="ECO:0000256" key="1">
    <source>
        <dbReference type="SAM" id="MobiDB-lite"/>
    </source>
</evidence>
<sequence>MADTKDVKMKDFEDHSYFYKPYWFVVALGFILWAAYVCWTGYWGIVHHRVPVIDLGMQVAILWWLLDTVLTKTVYRLEKDRLYMLKTGVGHKKELSIPYEDIFGVHHFKNQLMKPVTYRYTFHQYSKLDNRPIWSLLYDIDSDKKVGRVLMKASEDFWKEFERRMPGQIRIPQEEVVTFTYKAMEKKLRDQGYFKEHPEMSFEEGIKQLRQKGTEMGGREDELTGADFHGEKVELENGTSKETLEAARRKMEEGSQKE</sequence>
<feature type="region of interest" description="Disordered" evidence="1">
    <location>
        <begin position="211"/>
        <end position="258"/>
    </location>
</feature>
<dbReference type="eggNOG" id="ENOG5032VAX">
    <property type="taxonomic scope" value="Bacteria"/>
</dbReference>
<dbReference type="HOGENOM" id="CLU_1076587_0_0_9"/>
<keyword evidence="2" id="KW-1133">Transmembrane helix</keyword>
<proteinExistence type="predicted"/>
<protein>
    <submittedName>
        <fullName evidence="3">Uncharacterized protein</fullName>
    </submittedName>
</protein>
<reference evidence="3 4" key="1">
    <citation type="submission" date="2011-11" db="EMBL/GenBank/DDBJ databases">
        <title>The Genome Sequence of Dialister succinatiphilus YIT 11850.</title>
        <authorList>
            <consortium name="The Broad Institute Genome Sequencing Platform"/>
            <person name="Earl A."/>
            <person name="Ward D."/>
            <person name="Feldgarden M."/>
            <person name="Gevers D."/>
            <person name="Morotomi M."/>
            <person name="Young S.K."/>
            <person name="Zeng Q."/>
            <person name="Gargeya S."/>
            <person name="Fitzgerald M."/>
            <person name="Haas B."/>
            <person name="Abouelleil A."/>
            <person name="Alvarado L."/>
            <person name="Arachchi H.M."/>
            <person name="Berlin A."/>
            <person name="Brown A."/>
            <person name="Chapman S.B."/>
            <person name="Dunbar C."/>
            <person name="Gearin G."/>
            <person name="Goldberg J."/>
            <person name="Griggs A."/>
            <person name="Gujja S."/>
            <person name="Heiman D."/>
            <person name="Howarth C."/>
            <person name="Lui A."/>
            <person name="MacDonald P.J.P."/>
            <person name="Montmayeur A."/>
            <person name="Murphy C."/>
            <person name="Neiman D."/>
            <person name="Pearson M."/>
            <person name="Priest M."/>
            <person name="Roberts A."/>
            <person name="Saif S."/>
            <person name="Shea T."/>
            <person name="Sisk P."/>
            <person name="Stolte C."/>
            <person name="Sykes S."/>
            <person name="Wortman J."/>
            <person name="Nusbaum C."/>
            <person name="Birren B."/>
        </authorList>
    </citation>
    <scope>NUCLEOTIDE SEQUENCE [LARGE SCALE GENOMIC DNA]</scope>
    <source>
        <strain evidence="3 4">YIT 11850</strain>
    </source>
</reference>
<accession>H1D3D1</accession>